<accession>A0A8T0NMF9</accession>
<comment type="caution">
    <text evidence="2">The sequence shown here is derived from an EMBL/GenBank/DDBJ whole genome shotgun (WGS) entry which is preliminary data.</text>
</comment>
<dbReference type="Proteomes" id="UP000823388">
    <property type="component" value="Chromosome 9K"/>
</dbReference>
<feature type="region of interest" description="Disordered" evidence="1">
    <location>
        <begin position="1"/>
        <end position="36"/>
    </location>
</feature>
<protein>
    <submittedName>
        <fullName evidence="2">Uncharacterized protein</fullName>
    </submittedName>
</protein>
<name>A0A8T0NMF9_PANVG</name>
<gene>
    <name evidence="2" type="ORF">PVAP13_9KG338857</name>
</gene>
<dbReference type="EMBL" id="CM029053">
    <property type="protein sequence ID" value="KAG2550647.1"/>
    <property type="molecule type" value="Genomic_DNA"/>
</dbReference>
<evidence type="ECO:0000313" key="2">
    <source>
        <dbReference type="EMBL" id="KAG2550647.1"/>
    </source>
</evidence>
<sequence>MQSFRVKLDDLVPRCHTPPPPSPASPSTSTSGGAIHIRPGKLRFSVPGAAAGVSSSQGKAAASTSSCNARQRRVSSAAARAWTRSATDPGAPPSPCTSTALALCPAVVALTWTRWQICVAAARARTWPAQIRRFSSLLRCGGRPSPAVAAPTRQRICVEAAGSVDLSTRLYWTLASGSVGHWAHRAIFLIHKLFTEVGVVPCSPRLID</sequence>
<evidence type="ECO:0000313" key="3">
    <source>
        <dbReference type="Proteomes" id="UP000823388"/>
    </source>
</evidence>
<evidence type="ECO:0000256" key="1">
    <source>
        <dbReference type="SAM" id="MobiDB-lite"/>
    </source>
</evidence>
<dbReference type="AlphaFoldDB" id="A0A8T0NMF9"/>
<reference evidence="2" key="1">
    <citation type="submission" date="2020-05" db="EMBL/GenBank/DDBJ databases">
        <title>WGS assembly of Panicum virgatum.</title>
        <authorList>
            <person name="Lovell J.T."/>
            <person name="Jenkins J."/>
            <person name="Shu S."/>
            <person name="Juenger T.E."/>
            <person name="Schmutz J."/>
        </authorList>
    </citation>
    <scope>NUCLEOTIDE SEQUENCE</scope>
    <source>
        <strain evidence="2">AP13</strain>
    </source>
</reference>
<feature type="compositionally biased region" description="Basic and acidic residues" evidence="1">
    <location>
        <begin position="1"/>
        <end position="13"/>
    </location>
</feature>
<organism evidence="2 3">
    <name type="scientific">Panicum virgatum</name>
    <name type="common">Blackwell switchgrass</name>
    <dbReference type="NCBI Taxonomy" id="38727"/>
    <lineage>
        <taxon>Eukaryota</taxon>
        <taxon>Viridiplantae</taxon>
        <taxon>Streptophyta</taxon>
        <taxon>Embryophyta</taxon>
        <taxon>Tracheophyta</taxon>
        <taxon>Spermatophyta</taxon>
        <taxon>Magnoliopsida</taxon>
        <taxon>Liliopsida</taxon>
        <taxon>Poales</taxon>
        <taxon>Poaceae</taxon>
        <taxon>PACMAD clade</taxon>
        <taxon>Panicoideae</taxon>
        <taxon>Panicodae</taxon>
        <taxon>Paniceae</taxon>
        <taxon>Panicinae</taxon>
        <taxon>Panicum</taxon>
        <taxon>Panicum sect. Hiantes</taxon>
    </lineage>
</organism>
<keyword evidence="3" id="KW-1185">Reference proteome</keyword>
<proteinExistence type="predicted"/>